<keyword evidence="3" id="KW-1185">Reference proteome</keyword>
<dbReference type="AlphaFoldDB" id="A0A2Z2MF24"/>
<evidence type="ECO:0000259" key="1">
    <source>
        <dbReference type="Pfam" id="PF05124"/>
    </source>
</evidence>
<evidence type="ECO:0000313" key="2">
    <source>
        <dbReference type="EMBL" id="ASJ04516.1"/>
    </source>
</evidence>
<dbReference type="OrthoDB" id="148350at2157"/>
<accession>A0A2Z2MF24</accession>
<dbReference type="GeneID" id="33325849"/>
<gene>
    <name evidence="2" type="ORF">A3L01_03720</name>
</gene>
<evidence type="ECO:0000313" key="3">
    <source>
        <dbReference type="Proteomes" id="UP000250272"/>
    </source>
</evidence>
<reference evidence="2 3" key="1">
    <citation type="submission" date="2016-04" db="EMBL/GenBank/DDBJ databases">
        <title>Complete genome sequence of Thermococcus barossii type strain SHCK-94.</title>
        <authorList>
            <person name="Oger P.M."/>
        </authorList>
    </citation>
    <scope>NUCLEOTIDE SEQUENCE [LARGE SCALE GENOMIC DNA]</scope>
    <source>
        <strain evidence="2 3">SHCK-94</strain>
    </source>
</reference>
<name>A0A2Z2MF24_9EURY</name>
<sequence>MKRLVALIIVFFLASTAIPAGAYSLDSQTTVAIPQNYEFLGIVYYLAYGPQDPFVTYRGQYLNDVESWFGRYRNHKVVGMLREYLADANSISERDYRLLYLDQVALSLPPGMQVGVPPSQIKNLAWFLGVDTEWMSEFLTALRDFAEETDFSEFYSLHEAYYQKDIDLYAGALRLLPPKDFMGRYMDLTGIEFKFLHPYLVAFHAHAYRPKGVYGLAGIQPLVRRIPQRTLWSLKTARDTMFGLPLNRDCLNNPGLDRLNYLGMVYHELGHDISTRELNLYDSLPEELSYLESTIEEDMPYLAVYDIHFWGDSGMVYEGFADGWEDFAIANVDPEYSELAMWMQRGWGEFWIDDMVELYGKYANESVQNNGDIRMYIRDIAEELKERIPEENSSVLYHQRVPVTPLRAFDRGAVTGKVVVVYGTQNPDPKGTEYDRETAELIANNLKTFYSQWNGSVEIVVKADVNVTDDELGENLVLVGGPAANSIVAEMQEHFPLRFVKEGDYWVIEHNTNWSVDSFIITENESDPVLKGRLDLSDDLTAALLLAVRNPDDPENYIVWIAGADRYGTRLFRNPTYYLSSYEIFTGKEIEMGFYVQPLASS</sequence>
<dbReference type="Pfam" id="PF05124">
    <property type="entry name" value="S_layer_C"/>
    <property type="match status" value="1"/>
</dbReference>
<dbReference type="RefSeq" id="WP_088864540.1">
    <property type="nucleotide sequence ID" value="NZ_CP015101.1"/>
</dbReference>
<dbReference type="Proteomes" id="UP000250272">
    <property type="component" value="Chromosome"/>
</dbReference>
<dbReference type="InterPro" id="IPR022651">
    <property type="entry name" value="S_layer_C"/>
</dbReference>
<organism evidence="2 3">
    <name type="scientific">Thermococcus barossii</name>
    <dbReference type="NCBI Taxonomy" id="54077"/>
    <lineage>
        <taxon>Archaea</taxon>
        <taxon>Methanobacteriati</taxon>
        <taxon>Methanobacteriota</taxon>
        <taxon>Thermococci</taxon>
        <taxon>Thermococcales</taxon>
        <taxon>Thermococcaceae</taxon>
        <taxon>Thermococcus</taxon>
    </lineage>
</organism>
<protein>
    <recommendedName>
        <fullName evidence="1">S-layer protein outer domain-containing protein</fullName>
    </recommendedName>
</protein>
<proteinExistence type="predicted"/>
<feature type="domain" description="S-layer protein outer" evidence="1">
    <location>
        <begin position="460"/>
        <end position="570"/>
    </location>
</feature>
<dbReference type="EMBL" id="CP015101">
    <property type="protein sequence ID" value="ASJ04516.1"/>
    <property type="molecule type" value="Genomic_DNA"/>
</dbReference>
<dbReference type="KEGG" id="tbs:A3L01_03720"/>